<dbReference type="KEGG" id="nmv:NITMOv2_4812"/>
<reference evidence="2 3" key="1">
    <citation type="journal article" date="2015" name="Proc. Natl. Acad. Sci. U.S.A.">
        <title>Expanded metabolic versatility of ubiquitous nitrite-oxidizing bacteria from the genus Nitrospira.</title>
        <authorList>
            <person name="Koch H."/>
            <person name="Lucker S."/>
            <person name="Albertsen M."/>
            <person name="Kitzinger K."/>
            <person name="Herbold C."/>
            <person name="Spieck E."/>
            <person name="Nielsen P.H."/>
            <person name="Wagner M."/>
            <person name="Daims H."/>
        </authorList>
    </citation>
    <scope>NUCLEOTIDE SEQUENCE [LARGE SCALE GENOMIC DNA]</scope>
    <source>
        <strain evidence="2 3">NSP M-1</strain>
    </source>
</reference>
<name>A0A0K2GJP8_NITMO</name>
<organism evidence="2 3">
    <name type="scientific">Nitrospira moscoviensis</name>
    <dbReference type="NCBI Taxonomy" id="42253"/>
    <lineage>
        <taxon>Bacteria</taxon>
        <taxon>Pseudomonadati</taxon>
        <taxon>Nitrospirota</taxon>
        <taxon>Nitrospiria</taxon>
        <taxon>Nitrospirales</taxon>
        <taxon>Nitrospiraceae</taxon>
        <taxon>Nitrospira</taxon>
    </lineage>
</organism>
<dbReference type="STRING" id="42253.NITMOv2_4812"/>
<feature type="region of interest" description="Disordered" evidence="1">
    <location>
        <begin position="1"/>
        <end position="22"/>
    </location>
</feature>
<evidence type="ECO:0000256" key="1">
    <source>
        <dbReference type="SAM" id="MobiDB-lite"/>
    </source>
</evidence>
<feature type="compositionally biased region" description="Basic and acidic residues" evidence="1">
    <location>
        <begin position="8"/>
        <end position="19"/>
    </location>
</feature>
<protein>
    <submittedName>
        <fullName evidence="2">Uncharacterized protein</fullName>
    </submittedName>
</protein>
<evidence type="ECO:0000313" key="3">
    <source>
        <dbReference type="Proteomes" id="UP000069205"/>
    </source>
</evidence>
<sequence length="77" mass="8952">MAGLARGALEEHMSGDRRQAAPSAEIRPLRRLIRVPGDFHCEVVADGLALVRFRIDQIQEGEERWRDLHYSYWRHLA</sequence>
<proteinExistence type="predicted"/>
<evidence type="ECO:0000313" key="2">
    <source>
        <dbReference type="EMBL" id="ALA61180.1"/>
    </source>
</evidence>
<dbReference type="AlphaFoldDB" id="A0A0K2GJP8"/>
<gene>
    <name evidence="2" type="ORF">NITMOv2_4812</name>
</gene>
<keyword evidence="3" id="KW-1185">Reference proteome</keyword>
<dbReference type="Proteomes" id="UP000069205">
    <property type="component" value="Chromosome"/>
</dbReference>
<accession>A0A0K2GJP8</accession>
<dbReference type="EMBL" id="CP011801">
    <property type="protein sequence ID" value="ALA61180.1"/>
    <property type="molecule type" value="Genomic_DNA"/>
</dbReference>